<organism evidence="4 5">
    <name type="scientific">Vreelandella maris</name>
    <dbReference type="NCBI Taxonomy" id="2729617"/>
    <lineage>
        <taxon>Bacteria</taxon>
        <taxon>Pseudomonadati</taxon>
        <taxon>Pseudomonadota</taxon>
        <taxon>Gammaproteobacteria</taxon>
        <taxon>Oceanospirillales</taxon>
        <taxon>Halomonadaceae</taxon>
        <taxon>Vreelandella</taxon>
    </lineage>
</organism>
<dbReference type="InterPro" id="IPR052512">
    <property type="entry name" value="4CMD/NDH-1_regulator"/>
</dbReference>
<evidence type="ECO:0000313" key="4">
    <source>
        <dbReference type="EMBL" id="NVF13321.1"/>
    </source>
</evidence>
<dbReference type="InterPro" id="IPR014710">
    <property type="entry name" value="RmlC-like_jellyroll"/>
</dbReference>
<accession>A0A7Y6V8E9</accession>
<dbReference type="Pfam" id="PF02627">
    <property type="entry name" value="CMD"/>
    <property type="match status" value="2"/>
</dbReference>
<evidence type="ECO:0000259" key="2">
    <source>
        <dbReference type="Pfam" id="PF02627"/>
    </source>
</evidence>
<keyword evidence="5" id="KW-1185">Reference proteome</keyword>
<proteinExistence type="predicted"/>
<feature type="domain" description="Carboxymuconolactone decarboxylase-like" evidence="2">
    <location>
        <begin position="163"/>
        <end position="247"/>
    </location>
</feature>
<gene>
    <name evidence="4" type="ORF">HUO07_03940</name>
</gene>
<evidence type="ECO:0000313" key="5">
    <source>
        <dbReference type="Proteomes" id="UP000589984"/>
    </source>
</evidence>
<dbReference type="SUPFAM" id="SSF69118">
    <property type="entry name" value="AhpD-like"/>
    <property type="match status" value="2"/>
</dbReference>
<sequence length="401" mass="42906">MMKFAFPLLFSFAALSHAEAQESDSGRIAPDEVYEVAPGLGQYTDDVLFGRVWPGEALAPRDRSLVVLSALISMGQTGPVGSHTRIGLENGLTPAEIGEIATHLAFYAGWPYAIAAVYEMHEVFQDQGIEMPVEADGTPLELNSEAEAARQRDMSDGITATVPQLAKATNEVLFDDLWRRPTLSTRDRSLVTIASLAATGKAEQLPAYLNRALDNGLTPAEAKEAIHHLAYYSGWPNAVSAVPVLEEVLSAREKAETSANITVVPSTNAETTTGGEDNFTGVAEVSQRFSAPQPARLGGGVVSFEASARTAWHTHPLGQTLYITDGCGWVQSEGETVQEVKPGDIVVIPPNTPHWHGASASEAMTHLAVSEAQDGTSVTWMELVTDEEYAQGESAESKCNV</sequence>
<dbReference type="PANTHER" id="PTHR33570">
    <property type="entry name" value="4-CARBOXYMUCONOLACTONE DECARBOXYLASE FAMILY PROTEIN"/>
    <property type="match status" value="1"/>
</dbReference>
<dbReference type="InterPro" id="IPR047263">
    <property type="entry name" value="HNL-like_cupin"/>
</dbReference>
<dbReference type="GO" id="GO:0051920">
    <property type="term" value="F:peroxiredoxin activity"/>
    <property type="evidence" value="ECO:0007669"/>
    <property type="project" value="InterPro"/>
</dbReference>
<evidence type="ECO:0000259" key="3">
    <source>
        <dbReference type="Pfam" id="PF07883"/>
    </source>
</evidence>
<dbReference type="CDD" id="cd02233">
    <property type="entry name" value="cupin_HNL-like"/>
    <property type="match status" value="1"/>
</dbReference>
<dbReference type="AlphaFoldDB" id="A0A7Y6V8E9"/>
<dbReference type="Pfam" id="PF07883">
    <property type="entry name" value="Cupin_2"/>
    <property type="match status" value="1"/>
</dbReference>
<dbReference type="InterPro" id="IPR011051">
    <property type="entry name" value="RmlC_Cupin_sf"/>
</dbReference>
<feature type="chain" id="PRO_5031374391" evidence="1">
    <location>
        <begin position="21"/>
        <end position="401"/>
    </location>
</feature>
<feature type="domain" description="Carboxymuconolactone decarboxylase-like" evidence="2">
    <location>
        <begin position="38"/>
        <end position="117"/>
    </location>
</feature>
<dbReference type="InterPro" id="IPR003779">
    <property type="entry name" value="CMD-like"/>
</dbReference>
<name>A0A7Y6V8E9_9GAMM</name>
<dbReference type="Proteomes" id="UP000589984">
    <property type="component" value="Unassembled WGS sequence"/>
</dbReference>
<keyword evidence="1" id="KW-0732">Signal</keyword>
<dbReference type="InterPro" id="IPR013096">
    <property type="entry name" value="Cupin_2"/>
</dbReference>
<dbReference type="Gene3D" id="1.20.1290.10">
    <property type="entry name" value="AhpD-like"/>
    <property type="match status" value="1"/>
</dbReference>
<dbReference type="Gene3D" id="2.60.120.10">
    <property type="entry name" value="Jelly Rolls"/>
    <property type="match status" value="1"/>
</dbReference>
<dbReference type="SUPFAM" id="SSF51182">
    <property type="entry name" value="RmlC-like cupins"/>
    <property type="match status" value="1"/>
</dbReference>
<evidence type="ECO:0000256" key="1">
    <source>
        <dbReference type="SAM" id="SignalP"/>
    </source>
</evidence>
<feature type="domain" description="Cupin type-2" evidence="3">
    <location>
        <begin position="301"/>
        <end position="368"/>
    </location>
</feature>
<dbReference type="InterPro" id="IPR029032">
    <property type="entry name" value="AhpD-like"/>
</dbReference>
<feature type="signal peptide" evidence="1">
    <location>
        <begin position="1"/>
        <end position="20"/>
    </location>
</feature>
<reference evidence="4 5" key="1">
    <citation type="submission" date="2020-06" db="EMBL/GenBank/DDBJ databases">
        <title>Halomonas sp. QX-1 draft genome sequence.</title>
        <authorList>
            <person name="Qiu X."/>
        </authorList>
    </citation>
    <scope>NUCLEOTIDE SEQUENCE [LARGE SCALE GENOMIC DNA]</scope>
    <source>
        <strain evidence="4 5">QX-1</strain>
    </source>
</reference>
<comment type="caution">
    <text evidence="4">The sequence shown here is derived from an EMBL/GenBank/DDBJ whole genome shotgun (WGS) entry which is preliminary data.</text>
</comment>
<dbReference type="PANTHER" id="PTHR33570:SF9">
    <property type="entry name" value="BLL4600 PROTEIN"/>
    <property type="match status" value="1"/>
</dbReference>
<protein>
    <submittedName>
        <fullName evidence="4">Carboxymuconolactone decarboxylase family protein</fullName>
    </submittedName>
</protein>
<dbReference type="RefSeq" id="WP_176302471.1">
    <property type="nucleotide sequence ID" value="NZ_JABWCV010000004.1"/>
</dbReference>
<dbReference type="EMBL" id="JABWCV010000004">
    <property type="protein sequence ID" value="NVF13321.1"/>
    <property type="molecule type" value="Genomic_DNA"/>
</dbReference>